<sequence length="323" mass="35829">MEWTPLNLENFKTYSIYDRINKARVEQFSKLWSRNIKISEFINILPESFAADDLRKVIKHTANAITHGRTVLLGMGAHPIKVGLSPILIQALKNGVFTGFATNGAGLIHDVEVALCGGTSENVSAHIRNGSFGAVRETAEFIHGAIADGLKRFPEKGLGWNVGRFVFDYDLPYRRYSIFATAYELDIPATVHVAIGTDIVHMHPKMDGAAMGALSHTDFRIFSHAVSTLDQGIYINLGSAVVMPEVFLKAVSLVRNLGYTLEDFATVNFDFQVHYRPLKNVVERPVAPKGKGYNLVGHHEIMFPLFLCAVMEEMVKHNGDSVE</sequence>
<gene>
    <name evidence="1" type="ORF">ENG14_05740</name>
</gene>
<reference evidence="1" key="1">
    <citation type="journal article" date="2020" name="mSystems">
        <title>Genome- and Community-Level Interaction Insights into Carbon Utilization and Element Cycling Functions of Hydrothermarchaeota in Hydrothermal Sediment.</title>
        <authorList>
            <person name="Zhou Z."/>
            <person name="Liu Y."/>
            <person name="Xu W."/>
            <person name="Pan J."/>
            <person name="Luo Z.H."/>
            <person name="Li M."/>
        </authorList>
    </citation>
    <scope>NUCLEOTIDE SEQUENCE [LARGE SCALE GENOMIC DNA]</scope>
    <source>
        <strain evidence="1">HyVt-19</strain>
    </source>
</reference>
<dbReference type="InterPro" id="IPR029035">
    <property type="entry name" value="DHS-like_NAD/FAD-binding_dom"/>
</dbReference>
<dbReference type="AlphaFoldDB" id="A0A7C1AM97"/>
<evidence type="ECO:0000313" key="1">
    <source>
        <dbReference type="EMBL" id="HDL90387.1"/>
    </source>
</evidence>
<protein>
    <recommendedName>
        <fullName evidence="2">Deoxyhypusine synthase</fullName>
    </recommendedName>
</protein>
<proteinExistence type="predicted"/>
<dbReference type="Proteomes" id="UP000886355">
    <property type="component" value="Unassembled WGS sequence"/>
</dbReference>
<name>A0A7C1AM97_9BACT</name>
<dbReference type="SUPFAM" id="SSF52467">
    <property type="entry name" value="DHS-like NAD/FAD-binding domain"/>
    <property type="match status" value="1"/>
</dbReference>
<evidence type="ECO:0008006" key="2">
    <source>
        <dbReference type="Google" id="ProtNLM"/>
    </source>
</evidence>
<accession>A0A7C1AM97</accession>
<comment type="caution">
    <text evidence="1">The sequence shown here is derived from an EMBL/GenBank/DDBJ whole genome shotgun (WGS) entry which is preliminary data.</text>
</comment>
<dbReference type="EMBL" id="DQZW01000271">
    <property type="protein sequence ID" value="HDL90387.1"/>
    <property type="molecule type" value="Genomic_DNA"/>
</dbReference>
<organism evidence="1">
    <name type="scientific">Thermodesulforhabdus norvegica</name>
    <dbReference type="NCBI Taxonomy" id="39841"/>
    <lineage>
        <taxon>Bacteria</taxon>
        <taxon>Pseudomonadati</taxon>
        <taxon>Thermodesulfobacteriota</taxon>
        <taxon>Syntrophobacteria</taxon>
        <taxon>Syntrophobacterales</taxon>
        <taxon>Thermodesulforhabdaceae</taxon>
        <taxon>Thermodesulforhabdus</taxon>
    </lineage>
</organism>